<dbReference type="PANTHER" id="PTHR35869">
    <property type="entry name" value="OUTER-MEMBRANE LIPOPROTEIN CARRIER PROTEIN"/>
    <property type="match status" value="1"/>
</dbReference>
<dbReference type="Pfam" id="PF03548">
    <property type="entry name" value="LolA"/>
    <property type="match status" value="1"/>
</dbReference>
<dbReference type="AlphaFoldDB" id="A0A7X0H6W7"/>
<proteinExistence type="predicted"/>
<sequence>MPALLMLLLGTPVLADDTTAWEELEQIAAGREPITTYTAQFRQEKFTPLLRDPIESTGRVWITEGEDGGVSRWDTDPPYASTMLVADGELRLYYPDQQILEIYELGDRLDALAASPVPDLAVLRENFEIESSGWTKGNKLYTLTLVPKSEQMLDALEEVAVDIDPALGSMRRLSMTDLDGETTVMHFHDIQLNPELDPAELELAVPEGTKVIRPLEAVGQ</sequence>
<dbReference type="SUPFAM" id="SSF89392">
    <property type="entry name" value="Prokaryotic lipoproteins and lipoprotein localization factors"/>
    <property type="match status" value="1"/>
</dbReference>
<dbReference type="Proteomes" id="UP000541810">
    <property type="component" value="Unassembled WGS sequence"/>
</dbReference>
<protein>
    <submittedName>
        <fullName evidence="2">Outer membrane lipoprotein-sorting protein</fullName>
    </submittedName>
</protein>
<accession>A0A7X0H6W7</accession>
<dbReference type="CDD" id="cd16325">
    <property type="entry name" value="LolA"/>
    <property type="match status" value="1"/>
</dbReference>
<evidence type="ECO:0000256" key="1">
    <source>
        <dbReference type="ARBA" id="ARBA00022729"/>
    </source>
</evidence>
<dbReference type="EMBL" id="JACHGY010000001">
    <property type="protein sequence ID" value="MBB6430177.1"/>
    <property type="molecule type" value="Genomic_DNA"/>
</dbReference>
<dbReference type="InterPro" id="IPR029046">
    <property type="entry name" value="LolA/LolB/LppX"/>
</dbReference>
<keyword evidence="3" id="KW-1185">Reference proteome</keyword>
<keyword evidence="2" id="KW-0449">Lipoprotein</keyword>
<keyword evidence="1" id="KW-0732">Signal</keyword>
<name>A0A7X0H6W7_9BACT</name>
<dbReference type="RefSeq" id="WP_184677712.1">
    <property type="nucleotide sequence ID" value="NZ_JACHGY010000001.1"/>
</dbReference>
<reference evidence="2 3" key="1">
    <citation type="submission" date="2020-08" db="EMBL/GenBank/DDBJ databases">
        <title>Genomic Encyclopedia of Type Strains, Phase IV (KMG-IV): sequencing the most valuable type-strain genomes for metagenomic binning, comparative biology and taxonomic classification.</title>
        <authorList>
            <person name="Goeker M."/>
        </authorList>
    </citation>
    <scope>NUCLEOTIDE SEQUENCE [LARGE SCALE GENOMIC DNA]</scope>
    <source>
        <strain evidence="2 3">DSM 103725</strain>
    </source>
</reference>
<comment type="caution">
    <text evidence="2">The sequence shown here is derived from an EMBL/GenBank/DDBJ whole genome shotgun (WGS) entry which is preliminary data.</text>
</comment>
<dbReference type="InterPro" id="IPR004564">
    <property type="entry name" value="OM_lipoprot_carrier_LolA-like"/>
</dbReference>
<dbReference type="Gene3D" id="2.50.20.10">
    <property type="entry name" value="Lipoprotein localisation LolA/LolB/LppX"/>
    <property type="match status" value="1"/>
</dbReference>
<dbReference type="PANTHER" id="PTHR35869:SF1">
    <property type="entry name" value="OUTER-MEMBRANE LIPOPROTEIN CARRIER PROTEIN"/>
    <property type="match status" value="1"/>
</dbReference>
<gene>
    <name evidence="2" type="ORF">HNQ40_001983</name>
</gene>
<organism evidence="2 3">
    <name type="scientific">Algisphaera agarilytica</name>
    <dbReference type="NCBI Taxonomy" id="1385975"/>
    <lineage>
        <taxon>Bacteria</taxon>
        <taxon>Pseudomonadati</taxon>
        <taxon>Planctomycetota</taxon>
        <taxon>Phycisphaerae</taxon>
        <taxon>Phycisphaerales</taxon>
        <taxon>Phycisphaeraceae</taxon>
        <taxon>Algisphaera</taxon>
    </lineage>
</organism>
<evidence type="ECO:0000313" key="3">
    <source>
        <dbReference type="Proteomes" id="UP000541810"/>
    </source>
</evidence>
<evidence type="ECO:0000313" key="2">
    <source>
        <dbReference type="EMBL" id="MBB6430177.1"/>
    </source>
</evidence>